<keyword evidence="1" id="KW-0472">Membrane</keyword>
<gene>
    <name evidence="2" type="ORF">rosmuc_00838</name>
</gene>
<keyword evidence="1" id="KW-0812">Transmembrane</keyword>
<dbReference type="EMBL" id="AONH01000002">
    <property type="protein sequence ID" value="KGM89354.1"/>
    <property type="molecule type" value="Genomic_DNA"/>
</dbReference>
<dbReference type="PATRIC" id="fig|1288298.3.peg.847"/>
<dbReference type="STRING" id="215743.ROSMUCSMR3_02365"/>
<name>A0A0A0HS09_9RHOB</name>
<dbReference type="eggNOG" id="ENOG5033KJ6">
    <property type="taxonomic scope" value="Bacteria"/>
</dbReference>
<sequence length="59" mass="6117">MFLFAALILFGVFGANVALGAFANAAFLTGVGEMLLLLAAVVTFVVATLRSEAARKRGK</sequence>
<protein>
    <recommendedName>
        <fullName evidence="4">DUF1328 domain-containing protein</fullName>
    </recommendedName>
</protein>
<feature type="transmembrane region" description="Helical" evidence="1">
    <location>
        <begin position="30"/>
        <end position="49"/>
    </location>
</feature>
<reference evidence="2 3" key="1">
    <citation type="submission" date="2013-01" db="EMBL/GenBank/DDBJ databases">
        <authorList>
            <person name="Fiebig A."/>
            <person name="Goeker M."/>
            <person name="Klenk H.-P.P."/>
        </authorList>
    </citation>
    <scope>NUCLEOTIDE SEQUENCE [LARGE SCALE GENOMIC DNA]</scope>
    <source>
        <strain evidence="2 3">DSM 17069</strain>
    </source>
</reference>
<dbReference type="RefSeq" id="WP_037270264.1">
    <property type="nucleotide sequence ID" value="NZ_KN293976.1"/>
</dbReference>
<accession>A0A0A0HS09</accession>
<dbReference type="HOGENOM" id="CLU_201990_0_0_5"/>
<keyword evidence="1" id="KW-1133">Transmembrane helix</keyword>
<evidence type="ECO:0000313" key="3">
    <source>
        <dbReference type="Proteomes" id="UP000030021"/>
    </source>
</evidence>
<evidence type="ECO:0000313" key="2">
    <source>
        <dbReference type="EMBL" id="KGM89354.1"/>
    </source>
</evidence>
<organism evidence="2 3">
    <name type="scientific">Roseovarius mucosus DSM 17069</name>
    <dbReference type="NCBI Taxonomy" id="1288298"/>
    <lineage>
        <taxon>Bacteria</taxon>
        <taxon>Pseudomonadati</taxon>
        <taxon>Pseudomonadota</taxon>
        <taxon>Alphaproteobacteria</taxon>
        <taxon>Rhodobacterales</taxon>
        <taxon>Roseobacteraceae</taxon>
        <taxon>Roseovarius</taxon>
    </lineage>
</organism>
<evidence type="ECO:0000256" key="1">
    <source>
        <dbReference type="SAM" id="Phobius"/>
    </source>
</evidence>
<comment type="caution">
    <text evidence="2">The sequence shown here is derived from an EMBL/GenBank/DDBJ whole genome shotgun (WGS) entry which is preliminary data.</text>
</comment>
<proteinExistence type="predicted"/>
<dbReference type="AlphaFoldDB" id="A0A0A0HS09"/>
<evidence type="ECO:0008006" key="4">
    <source>
        <dbReference type="Google" id="ProtNLM"/>
    </source>
</evidence>
<dbReference type="Proteomes" id="UP000030021">
    <property type="component" value="Unassembled WGS sequence"/>
</dbReference>